<evidence type="ECO:0000256" key="8">
    <source>
        <dbReference type="ARBA" id="ARBA00049244"/>
    </source>
</evidence>
<evidence type="ECO:0000256" key="4">
    <source>
        <dbReference type="ARBA" id="ARBA00022695"/>
    </source>
</evidence>
<keyword evidence="4" id="KW-0548">Nucleotidyltransferase</keyword>
<dbReference type="Pfam" id="PF21694">
    <property type="entry name" value="DNA_pol3_delta_C"/>
    <property type="match status" value="1"/>
</dbReference>
<dbReference type="InterPro" id="IPR008921">
    <property type="entry name" value="DNA_pol3_clamp-load_cplx_C"/>
</dbReference>
<dbReference type="InterPro" id="IPR010372">
    <property type="entry name" value="DNA_pol3_delta_N"/>
</dbReference>
<evidence type="ECO:0000256" key="2">
    <source>
        <dbReference type="ARBA" id="ARBA00017703"/>
    </source>
</evidence>
<dbReference type="SUPFAM" id="SSF52540">
    <property type="entry name" value="P-loop containing nucleoside triphosphate hydrolases"/>
    <property type="match status" value="1"/>
</dbReference>
<accession>A0A382AQW9</accession>
<feature type="domain" description="DNA polymerase III delta subunit-like C-terminal" evidence="10">
    <location>
        <begin position="210"/>
        <end position="328"/>
    </location>
</feature>
<keyword evidence="5" id="KW-0235">DNA replication</keyword>
<gene>
    <name evidence="11" type="ORF">METZ01_LOCUS156789</name>
</gene>
<evidence type="ECO:0000256" key="7">
    <source>
        <dbReference type="ARBA" id="ARBA00034754"/>
    </source>
</evidence>
<dbReference type="NCBIfam" id="TIGR01128">
    <property type="entry name" value="holA"/>
    <property type="match status" value="1"/>
</dbReference>
<dbReference type="SUPFAM" id="SSF48019">
    <property type="entry name" value="post-AAA+ oligomerization domain-like"/>
    <property type="match status" value="1"/>
</dbReference>
<dbReference type="GO" id="GO:0003677">
    <property type="term" value="F:DNA binding"/>
    <property type="evidence" value="ECO:0007669"/>
    <property type="project" value="InterPro"/>
</dbReference>
<evidence type="ECO:0000256" key="6">
    <source>
        <dbReference type="ARBA" id="ARBA00022932"/>
    </source>
</evidence>
<organism evidence="11">
    <name type="scientific">marine metagenome</name>
    <dbReference type="NCBI Taxonomy" id="408172"/>
    <lineage>
        <taxon>unclassified sequences</taxon>
        <taxon>metagenomes</taxon>
        <taxon>ecological metagenomes</taxon>
    </lineage>
</organism>
<name>A0A382AQW9_9ZZZZ</name>
<keyword evidence="3" id="KW-0808">Transferase</keyword>
<dbReference type="Pfam" id="PF06144">
    <property type="entry name" value="DNA_pol3_delta"/>
    <property type="match status" value="1"/>
</dbReference>
<comment type="catalytic activity">
    <reaction evidence="8">
        <text>DNA(n) + a 2'-deoxyribonucleoside 5'-triphosphate = DNA(n+1) + diphosphate</text>
        <dbReference type="Rhea" id="RHEA:22508"/>
        <dbReference type="Rhea" id="RHEA-COMP:17339"/>
        <dbReference type="Rhea" id="RHEA-COMP:17340"/>
        <dbReference type="ChEBI" id="CHEBI:33019"/>
        <dbReference type="ChEBI" id="CHEBI:61560"/>
        <dbReference type="ChEBI" id="CHEBI:173112"/>
        <dbReference type="EC" id="2.7.7.7"/>
    </reaction>
</comment>
<evidence type="ECO:0000313" key="11">
    <source>
        <dbReference type="EMBL" id="SVB03935.1"/>
    </source>
</evidence>
<dbReference type="GO" id="GO:0003887">
    <property type="term" value="F:DNA-directed DNA polymerase activity"/>
    <property type="evidence" value="ECO:0007669"/>
    <property type="project" value="UniProtKB-KW"/>
</dbReference>
<evidence type="ECO:0000259" key="10">
    <source>
        <dbReference type="Pfam" id="PF21694"/>
    </source>
</evidence>
<dbReference type="Gene3D" id="1.10.8.60">
    <property type="match status" value="1"/>
</dbReference>
<dbReference type="EC" id="2.7.7.7" evidence="1"/>
<evidence type="ECO:0000256" key="3">
    <source>
        <dbReference type="ARBA" id="ARBA00022679"/>
    </source>
</evidence>
<dbReference type="PANTHER" id="PTHR34388">
    <property type="entry name" value="DNA POLYMERASE III SUBUNIT DELTA"/>
    <property type="match status" value="1"/>
</dbReference>
<evidence type="ECO:0000256" key="1">
    <source>
        <dbReference type="ARBA" id="ARBA00012417"/>
    </source>
</evidence>
<dbReference type="InterPro" id="IPR005790">
    <property type="entry name" value="DNA_polIII_delta"/>
</dbReference>
<sequence>MLVDQIIHGINEGGIAPFYFLYGPESFYRVEIIQALNQKLITPDNRDFNLENFEARESSVGDWIGAAKTLSFLGGTKLIIVRNLNETTLEDSDQKTLLEYIADPGLDSCLVITADKADQKRKLYKKLTTQQGALSCEAPKEAGLLPWLKDRARSFGYELSLEAARKMVDRVGAKPGILAKELEKVMTYAGKENKITESMVGELVGEMKMENAFLLTEALKEKKAEKALLLLQNQLGQGEDPIKILGLIAWQFRTLWEVKHYQGQKYGVQKIAKQMGAKPFLVEKALQYTKNFNQSKLREGMKCLFEADRELKTSGRDPQGILEALLLRICSG</sequence>
<reference evidence="11" key="1">
    <citation type="submission" date="2018-05" db="EMBL/GenBank/DDBJ databases">
        <authorList>
            <person name="Lanie J.A."/>
            <person name="Ng W.-L."/>
            <person name="Kazmierczak K.M."/>
            <person name="Andrzejewski T.M."/>
            <person name="Davidsen T.M."/>
            <person name="Wayne K.J."/>
            <person name="Tettelin H."/>
            <person name="Glass J.I."/>
            <person name="Rusch D."/>
            <person name="Podicherti R."/>
            <person name="Tsui H.-C.T."/>
            <person name="Winkler M.E."/>
        </authorList>
    </citation>
    <scope>NUCLEOTIDE SEQUENCE</scope>
</reference>
<keyword evidence="6" id="KW-0239">DNA-directed DNA polymerase</keyword>
<feature type="domain" description="DNA polymerase III delta N-terminal" evidence="9">
    <location>
        <begin position="19"/>
        <end position="136"/>
    </location>
</feature>
<evidence type="ECO:0000256" key="5">
    <source>
        <dbReference type="ARBA" id="ARBA00022705"/>
    </source>
</evidence>
<dbReference type="GO" id="GO:0009360">
    <property type="term" value="C:DNA polymerase III complex"/>
    <property type="evidence" value="ECO:0007669"/>
    <property type="project" value="InterPro"/>
</dbReference>
<protein>
    <recommendedName>
        <fullName evidence="2">DNA polymerase III subunit delta</fullName>
        <ecNumber evidence="1">2.7.7.7</ecNumber>
    </recommendedName>
</protein>
<dbReference type="GO" id="GO:0006261">
    <property type="term" value="P:DNA-templated DNA replication"/>
    <property type="evidence" value="ECO:0007669"/>
    <property type="project" value="TreeGrafter"/>
</dbReference>
<dbReference type="Gene3D" id="1.20.272.10">
    <property type="match status" value="1"/>
</dbReference>
<comment type="similarity">
    <text evidence="7">Belongs to the DNA polymerase HolA subunit family.</text>
</comment>
<dbReference type="AlphaFoldDB" id="A0A382AQW9"/>
<proteinExistence type="inferred from homology"/>
<evidence type="ECO:0000259" key="9">
    <source>
        <dbReference type="Pfam" id="PF06144"/>
    </source>
</evidence>
<dbReference type="InterPro" id="IPR027417">
    <property type="entry name" value="P-loop_NTPase"/>
</dbReference>
<dbReference type="PANTHER" id="PTHR34388:SF1">
    <property type="entry name" value="DNA POLYMERASE III SUBUNIT DELTA"/>
    <property type="match status" value="1"/>
</dbReference>
<dbReference type="EMBL" id="UINC01026455">
    <property type="protein sequence ID" value="SVB03935.1"/>
    <property type="molecule type" value="Genomic_DNA"/>
</dbReference>
<dbReference type="Gene3D" id="3.40.50.300">
    <property type="entry name" value="P-loop containing nucleotide triphosphate hydrolases"/>
    <property type="match status" value="1"/>
</dbReference>
<dbReference type="InterPro" id="IPR048466">
    <property type="entry name" value="DNA_pol3_delta-like_C"/>
</dbReference>